<feature type="region of interest" description="Disordered" evidence="1">
    <location>
        <begin position="27"/>
        <end position="62"/>
    </location>
</feature>
<keyword evidence="3" id="KW-0732">Signal</keyword>
<evidence type="ECO:0000256" key="3">
    <source>
        <dbReference type="SAM" id="SignalP"/>
    </source>
</evidence>
<proteinExistence type="predicted"/>
<feature type="chain" id="PRO_5035181819" description="Carboxypeptidase regulatory-like domain-containing protein" evidence="3">
    <location>
        <begin position="22"/>
        <end position="260"/>
    </location>
</feature>
<organism evidence="4 5">
    <name type="scientific">Thermohalobaculum xanthum</name>
    <dbReference type="NCBI Taxonomy" id="2753746"/>
    <lineage>
        <taxon>Bacteria</taxon>
        <taxon>Pseudomonadati</taxon>
        <taxon>Pseudomonadota</taxon>
        <taxon>Alphaproteobacteria</taxon>
        <taxon>Rhodobacterales</taxon>
        <taxon>Paracoccaceae</taxon>
        <taxon>Thermohalobaculum</taxon>
    </lineage>
</organism>
<evidence type="ECO:0000256" key="1">
    <source>
        <dbReference type="SAM" id="MobiDB-lite"/>
    </source>
</evidence>
<dbReference type="PROSITE" id="PS51257">
    <property type="entry name" value="PROKAR_LIPOPROTEIN"/>
    <property type="match status" value="1"/>
</dbReference>
<evidence type="ECO:0008006" key="6">
    <source>
        <dbReference type="Google" id="ProtNLM"/>
    </source>
</evidence>
<evidence type="ECO:0000256" key="2">
    <source>
        <dbReference type="SAM" id="Phobius"/>
    </source>
</evidence>
<dbReference type="Proteomes" id="UP000655420">
    <property type="component" value="Unassembled WGS sequence"/>
</dbReference>
<name>A0A8J7M927_9RHOB</name>
<feature type="signal peptide" evidence="3">
    <location>
        <begin position="1"/>
        <end position="21"/>
    </location>
</feature>
<feature type="transmembrane region" description="Helical" evidence="2">
    <location>
        <begin position="222"/>
        <end position="248"/>
    </location>
</feature>
<reference evidence="4" key="1">
    <citation type="submission" date="2020-12" db="EMBL/GenBank/DDBJ databases">
        <title>Bacterial taxonomy.</title>
        <authorList>
            <person name="Pan X."/>
        </authorList>
    </citation>
    <scope>NUCLEOTIDE SEQUENCE</scope>
    <source>
        <strain evidence="4">M0105</strain>
    </source>
</reference>
<accession>A0A8J7M927</accession>
<comment type="caution">
    <text evidence="4">The sequence shown here is derived from an EMBL/GenBank/DDBJ whole genome shotgun (WGS) entry which is preliminary data.</text>
</comment>
<dbReference type="EMBL" id="JAEHHL010000012">
    <property type="protein sequence ID" value="MBK0400931.1"/>
    <property type="molecule type" value="Genomic_DNA"/>
</dbReference>
<protein>
    <recommendedName>
        <fullName evidence="6">Carboxypeptidase regulatory-like domain-containing protein</fullName>
    </recommendedName>
</protein>
<dbReference type="RefSeq" id="WP_200612762.1">
    <property type="nucleotide sequence ID" value="NZ_JAEHHL010000012.1"/>
</dbReference>
<gene>
    <name evidence="4" type="ORF">H0I76_17165</name>
</gene>
<dbReference type="AlphaFoldDB" id="A0A8J7M927"/>
<sequence>MIARRLVATVMVLALALGGCAPPPRGLAPPAASETAINAPAGSGAGESAEDESGQDAPLTAPPGGRLAALRVTVANAPPELLDDQRLGVLTVRRGAEHRPTRLIFADGALAVYRLPAGVYRVESIAGYDCGEIYLTLGQGAAPLSLGGLELSVYDDNAATLSGQLPTPRDLDGLAGLTGVATDEIDASPLERRQGIVCRRDPRAVSRPDIDPNIRKLTPTEIALSVLLGGLIGAAGGYAIAAGTFIFVSGTAGGAVFLGL</sequence>
<keyword evidence="5" id="KW-1185">Reference proteome</keyword>
<evidence type="ECO:0000313" key="5">
    <source>
        <dbReference type="Proteomes" id="UP000655420"/>
    </source>
</evidence>
<keyword evidence="2" id="KW-0472">Membrane</keyword>
<keyword evidence="2" id="KW-0812">Transmembrane</keyword>
<evidence type="ECO:0000313" key="4">
    <source>
        <dbReference type="EMBL" id="MBK0400931.1"/>
    </source>
</evidence>
<keyword evidence="2" id="KW-1133">Transmembrane helix</keyword>